<evidence type="ECO:0000256" key="6">
    <source>
        <dbReference type="ARBA" id="ARBA00022692"/>
    </source>
</evidence>
<evidence type="ECO:0000256" key="13">
    <source>
        <dbReference type="ARBA" id="ARBA00023237"/>
    </source>
</evidence>
<evidence type="ECO:0000259" key="18">
    <source>
        <dbReference type="Pfam" id="PF07715"/>
    </source>
</evidence>
<evidence type="ECO:0000313" key="20">
    <source>
        <dbReference type="Proteomes" id="UP001056937"/>
    </source>
</evidence>
<keyword evidence="9" id="KW-0406">Ion transport</keyword>
<feature type="signal peptide" evidence="16">
    <location>
        <begin position="1"/>
        <end position="23"/>
    </location>
</feature>
<keyword evidence="8" id="KW-0408">Iron</keyword>
<dbReference type="SUPFAM" id="SSF56935">
    <property type="entry name" value="Porins"/>
    <property type="match status" value="1"/>
</dbReference>
<dbReference type="Pfam" id="PF00593">
    <property type="entry name" value="TonB_dep_Rec_b-barrel"/>
    <property type="match status" value="1"/>
</dbReference>
<dbReference type="EMBL" id="CP084930">
    <property type="protein sequence ID" value="USI72670.1"/>
    <property type="molecule type" value="Genomic_DNA"/>
</dbReference>
<keyword evidence="4 14" id="KW-1134">Transmembrane beta strand</keyword>
<dbReference type="Pfam" id="PF07715">
    <property type="entry name" value="Plug"/>
    <property type="match status" value="1"/>
</dbReference>
<dbReference type="CDD" id="cd01347">
    <property type="entry name" value="ligand_gated_channel"/>
    <property type="match status" value="1"/>
</dbReference>
<feature type="chain" id="PRO_5045385984" evidence="16">
    <location>
        <begin position="24"/>
        <end position="706"/>
    </location>
</feature>
<dbReference type="Gene3D" id="2.40.170.20">
    <property type="entry name" value="TonB-dependent receptor, beta-barrel domain"/>
    <property type="match status" value="1"/>
</dbReference>
<comment type="subcellular location">
    <subcellularLocation>
        <location evidence="1 14">Cell outer membrane</location>
        <topology evidence="1 14">Multi-pass membrane protein</topology>
    </subcellularLocation>
</comment>
<dbReference type="InterPro" id="IPR010105">
    <property type="entry name" value="TonB_sidphr_rcpt"/>
</dbReference>
<evidence type="ECO:0000256" key="2">
    <source>
        <dbReference type="ARBA" id="ARBA00009810"/>
    </source>
</evidence>
<feature type="domain" description="TonB-dependent receptor-like beta-barrel" evidence="17">
    <location>
        <begin position="232"/>
        <end position="674"/>
    </location>
</feature>
<evidence type="ECO:0000313" key="19">
    <source>
        <dbReference type="EMBL" id="USI72670.1"/>
    </source>
</evidence>
<evidence type="ECO:0000256" key="9">
    <source>
        <dbReference type="ARBA" id="ARBA00023065"/>
    </source>
</evidence>
<evidence type="ECO:0000256" key="4">
    <source>
        <dbReference type="ARBA" id="ARBA00022452"/>
    </source>
</evidence>
<protein>
    <submittedName>
        <fullName evidence="19">TonB-dependent siderophore receptor</fullName>
    </submittedName>
</protein>
<keyword evidence="11 14" id="KW-0472">Membrane</keyword>
<keyword evidence="7 16" id="KW-0732">Signal</keyword>
<dbReference type="InterPro" id="IPR036942">
    <property type="entry name" value="Beta-barrel_TonB_sf"/>
</dbReference>
<dbReference type="PANTHER" id="PTHR32552">
    <property type="entry name" value="FERRICHROME IRON RECEPTOR-RELATED"/>
    <property type="match status" value="1"/>
</dbReference>
<reference evidence="19" key="1">
    <citation type="journal article" date="2022" name="Toxins">
        <title>Genomic Analysis of Sphingopyxis sp. USTB-05 for Biodegrading Cyanobacterial Hepatotoxins.</title>
        <authorList>
            <person name="Liu C."/>
            <person name="Xu Q."/>
            <person name="Zhao Z."/>
            <person name="Zhang H."/>
            <person name="Liu X."/>
            <person name="Yin C."/>
            <person name="Liu Y."/>
            <person name="Yan H."/>
        </authorList>
    </citation>
    <scope>NUCLEOTIDE SEQUENCE</scope>
    <source>
        <strain evidence="19">NBD5</strain>
    </source>
</reference>
<evidence type="ECO:0000256" key="15">
    <source>
        <dbReference type="RuleBase" id="RU003357"/>
    </source>
</evidence>
<keyword evidence="6 14" id="KW-0812">Transmembrane</keyword>
<dbReference type="InterPro" id="IPR012910">
    <property type="entry name" value="Plug_dom"/>
</dbReference>
<dbReference type="Gene3D" id="2.170.130.10">
    <property type="entry name" value="TonB-dependent receptor, plug domain"/>
    <property type="match status" value="1"/>
</dbReference>
<proteinExistence type="inferred from homology"/>
<accession>A0ABY4X6Y8</accession>
<dbReference type="PROSITE" id="PS52016">
    <property type="entry name" value="TONB_DEPENDENT_REC_3"/>
    <property type="match status" value="1"/>
</dbReference>
<organism evidence="19 20">
    <name type="scientific">Sphingomonas morindae</name>
    <dbReference type="NCBI Taxonomy" id="1541170"/>
    <lineage>
        <taxon>Bacteria</taxon>
        <taxon>Pseudomonadati</taxon>
        <taxon>Pseudomonadota</taxon>
        <taxon>Alphaproteobacteria</taxon>
        <taxon>Sphingomonadales</taxon>
        <taxon>Sphingomonadaceae</taxon>
        <taxon>Sphingomonas</taxon>
    </lineage>
</organism>
<dbReference type="PANTHER" id="PTHR32552:SF68">
    <property type="entry name" value="FERRICHROME OUTER MEMBRANE TRANSPORTER_PHAGE RECEPTOR"/>
    <property type="match status" value="1"/>
</dbReference>
<evidence type="ECO:0000256" key="8">
    <source>
        <dbReference type="ARBA" id="ARBA00023004"/>
    </source>
</evidence>
<evidence type="ECO:0000256" key="3">
    <source>
        <dbReference type="ARBA" id="ARBA00022448"/>
    </source>
</evidence>
<evidence type="ECO:0000259" key="17">
    <source>
        <dbReference type="Pfam" id="PF00593"/>
    </source>
</evidence>
<dbReference type="Proteomes" id="UP001056937">
    <property type="component" value="Chromosome 1"/>
</dbReference>
<evidence type="ECO:0000256" key="16">
    <source>
        <dbReference type="SAM" id="SignalP"/>
    </source>
</evidence>
<keyword evidence="20" id="KW-1185">Reference proteome</keyword>
<dbReference type="InterPro" id="IPR037066">
    <property type="entry name" value="Plug_dom_sf"/>
</dbReference>
<evidence type="ECO:0000256" key="10">
    <source>
        <dbReference type="ARBA" id="ARBA00023077"/>
    </source>
</evidence>
<keyword evidence="10 15" id="KW-0798">TonB box</keyword>
<dbReference type="RefSeq" id="WP_252166476.1">
    <property type="nucleotide sequence ID" value="NZ_CP084930.1"/>
</dbReference>
<evidence type="ECO:0000256" key="7">
    <source>
        <dbReference type="ARBA" id="ARBA00022729"/>
    </source>
</evidence>
<keyword evidence="12 19" id="KW-0675">Receptor</keyword>
<evidence type="ECO:0000256" key="11">
    <source>
        <dbReference type="ARBA" id="ARBA00023136"/>
    </source>
</evidence>
<evidence type="ECO:0000256" key="1">
    <source>
        <dbReference type="ARBA" id="ARBA00004571"/>
    </source>
</evidence>
<dbReference type="InterPro" id="IPR000531">
    <property type="entry name" value="Beta-barrel_TonB"/>
</dbReference>
<name>A0ABY4X6Y8_9SPHN</name>
<feature type="domain" description="TonB-dependent receptor plug" evidence="18">
    <location>
        <begin position="55"/>
        <end position="157"/>
    </location>
</feature>
<dbReference type="NCBIfam" id="TIGR01783">
    <property type="entry name" value="TonB-siderophor"/>
    <property type="match status" value="1"/>
</dbReference>
<keyword evidence="5" id="KW-0410">Iron transport</keyword>
<dbReference type="InterPro" id="IPR039426">
    <property type="entry name" value="TonB-dep_rcpt-like"/>
</dbReference>
<evidence type="ECO:0000256" key="14">
    <source>
        <dbReference type="PROSITE-ProRule" id="PRU01360"/>
    </source>
</evidence>
<gene>
    <name evidence="19" type="ORF">LHA26_15535</name>
</gene>
<keyword evidence="3 14" id="KW-0813">Transport</keyword>
<evidence type="ECO:0000256" key="12">
    <source>
        <dbReference type="ARBA" id="ARBA00023170"/>
    </source>
</evidence>
<evidence type="ECO:0000256" key="5">
    <source>
        <dbReference type="ARBA" id="ARBA00022496"/>
    </source>
</evidence>
<sequence length="706" mass="75125">MTMQVLRGAMALGGLLIGAPALAEGAAPEDGGVIVVTGQQDATQTSAGTKSAMPIAEVPQSISVIDAGTIVGLGLQNLNQALRFVAGVTPEQRGASAEVYDQFKLRGFDALQYLDGLRSFDSPSGYAAAQVDVSRLDRVEVVKGPASALYGQTGPGGLVALSSKLPLDRGFYGAVGATYGTYDLYRIDADMGGQAAPSVLWRLYGSANGAHTQQSHGRRARQTVSGAVTLGQTSRTTLTLLATYSHDPRNGTYGVFPASGTFIANPNGRLPTRFDDGEPGNFFSREQAAGTFILAHDFGGGWHFRSAGRYQYVGSRLGIVYTSGSLADDPSQRVFNRASYATRERLNAWTFDNQLAGSVTTGPVTHALLFGVDRQVLHSTETYAFGTATPIDGFAPVYGSMTVPRTPQTVPGGEPGYLGYHVRQQGLYAQDEMAAGGLRLTLSGRQDWARVAPAGAPAEHSDKFTYRAGLLYKTGFGLAPYISYATSFQPQSGQVRTSDGSLGNAKPSAGKQLEAGAKYLVPGTQILLTAAWFRIHQTNLLTAVPNTNYSIQNARVRSKGVEVEATAPLPYGFEARLAFSRQSVRNSDGSRILGVGRGGTSANLEWAPKTGPAAGLAIGGAVRHVDQVYAGTYFDGITRNTPGVTLFDALARYDLGKLSPRLDGLSLALNATNLFDKKYLTTCYLDYGWCWYGNRRTVQGTIGFRW</sequence>
<comment type="similarity">
    <text evidence="2 14 15">Belongs to the TonB-dependent receptor family.</text>
</comment>
<keyword evidence="13 14" id="KW-0998">Cell outer membrane</keyword>